<dbReference type="PANTHER" id="PTHR14467">
    <property type="entry name" value="ARV1"/>
    <property type="match status" value="1"/>
</dbReference>
<evidence type="ECO:0000256" key="1">
    <source>
        <dbReference type="ARBA" id="ARBA00004477"/>
    </source>
</evidence>
<dbReference type="GO" id="GO:0032541">
    <property type="term" value="C:cortical endoplasmic reticulum"/>
    <property type="evidence" value="ECO:0007669"/>
    <property type="project" value="TreeGrafter"/>
</dbReference>
<dbReference type="eggNOG" id="KOG3134">
    <property type="taxonomic scope" value="Eukaryota"/>
</dbReference>
<keyword evidence="4 10" id="KW-0812">Transmembrane</keyword>
<dbReference type="GO" id="GO:0006665">
    <property type="term" value="P:sphingolipid metabolic process"/>
    <property type="evidence" value="ECO:0007669"/>
    <property type="project" value="UniProtKB-UniRule"/>
</dbReference>
<reference evidence="11" key="1">
    <citation type="submission" date="2013-04" db="EMBL/GenBank/DDBJ databases">
        <title>The Genome Sequence of Fonticula alba ATCC 38817.</title>
        <authorList>
            <consortium name="The Broad Institute Genomics Platform"/>
            <person name="Russ C."/>
            <person name="Cuomo C."/>
            <person name="Burger G."/>
            <person name="Gray M.W."/>
            <person name="Holland P.W.H."/>
            <person name="King N."/>
            <person name="Lang F.B.F."/>
            <person name="Roger A.J."/>
            <person name="Ruiz-Trillo I."/>
            <person name="Brown M."/>
            <person name="Walker B."/>
            <person name="Young S."/>
            <person name="Zeng Q."/>
            <person name="Gargeya S."/>
            <person name="Fitzgerald M."/>
            <person name="Haas B."/>
            <person name="Abouelleil A."/>
            <person name="Allen A.W."/>
            <person name="Alvarado L."/>
            <person name="Arachchi H.M."/>
            <person name="Berlin A.M."/>
            <person name="Chapman S.B."/>
            <person name="Gainer-Dewar J."/>
            <person name="Goldberg J."/>
            <person name="Griggs A."/>
            <person name="Gujja S."/>
            <person name="Hansen M."/>
            <person name="Howarth C."/>
            <person name="Imamovic A."/>
            <person name="Ireland A."/>
            <person name="Larimer J."/>
            <person name="McCowan C."/>
            <person name="Murphy C."/>
            <person name="Pearson M."/>
            <person name="Poon T.W."/>
            <person name="Priest M."/>
            <person name="Roberts A."/>
            <person name="Saif S."/>
            <person name="Shea T."/>
            <person name="Sisk P."/>
            <person name="Sykes S."/>
            <person name="Wortman J."/>
            <person name="Nusbaum C."/>
            <person name="Birren B."/>
        </authorList>
    </citation>
    <scope>NUCLEOTIDE SEQUENCE [LARGE SCALE GENOMIC DNA]</scope>
    <source>
        <strain evidence="11">ATCC 38817</strain>
    </source>
</reference>
<evidence type="ECO:0000256" key="10">
    <source>
        <dbReference type="RuleBase" id="RU368065"/>
    </source>
</evidence>
<evidence type="ECO:0000256" key="2">
    <source>
        <dbReference type="ARBA" id="ARBA00009187"/>
    </source>
</evidence>
<dbReference type="GO" id="GO:0016125">
    <property type="term" value="P:sterol metabolic process"/>
    <property type="evidence" value="ECO:0007669"/>
    <property type="project" value="UniProtKB-UniRule"/>
</dbReference>
<keyword evidence="10" id="KW-0746">Sphingolipid metabolism</keyword>
<dbReference type="Pfam" id="PF04161">
    <property type="entry name" value="Arv1"/>
    <property type="match status" value="1"/>
</dbReference>
<feature type="transmembrane region" description="Helical" evidence="10">
    <location>
        <begin position="263"/>
        <end position="282"/>
    </location>
</feature>
<comment type="function">
    <text evidence="10">Mediator of sterol homeostasis involved in sterol uptake, trafficking and distribution into membranes.</text>
</comment>
<dbReference type="STRING" id="691883.A0A058Z6M9"/>
<sequence>MYPSPCSSIVPRCLQRFSAAAAVVVAAAAAASDTSTADPVAVAVAAIAAASAAVLAAPVATMPCCVTCGARMEYLFREHGAGPVQIRQIVCSKCNQPGDPYYERPFALAAIDFILHRPQAHRHIHFNRIGLGPACHRDARSLGILTIVIDLLSRWLSILPPSALSPLVLEPSAQLAAFHAYTSILALPAPTVLLLVVQYFFELGVFFHALRLALPRLPGARTDVSSTHLVQTLCIASFARMVPLILMRIWFNEADLASTSWLAYVYAVSCVGLSLSVVYRTGYWAAVGCVGLGLAARVIVQFAFGHVAGSPIWYLL</sequence>
<protein>
    <recommendedName>
        <fullName evidence="10">Protein ARV</fullName>
    </recommendedName>
</protein>
<name>A0A058Z6M9_FONAL</name>
<comment type="similarity">
    <text evidence="2 10">Belongs to the ARV1 family.</text>
</comment>
<accession>A0A058Z6M9</accession>
<keyword evidence="12" id="KW-1185">Reference proteome</keyword>
<dbReference type="Proteomes" id="UP000030693">
    <property type="component" value="Unassembled WGS sequence"/>
</dbReference>
<gene>
    <name evidence="11" type="ORF">H696_04598</name>
</gene>
<dbReference type="GO" id="GO:0032366">
    <property type="term" value="P:intracellular sterol transport"/>
    <property type="evidence" value="ECO:0007669"/>
    <property type="project" value="UniProtKB-UniRule"/>
</dbReference>
<evidence type="ECO:0000256" key="7">
    <source>
        <dbReference type="ARBA" id="ARBA00023055"/>
    </source>
</evidence>
<proteinExistence type="inferred from homology"/>
<keyword evidence="5 10" id="KW-0256">Endoplasmic reticulum</keyword>
<comment type="caution">
    <text evidence="10">Lacks conserved residue(s) required for the propagation of feature annotation.</text>
</comment>
<dbReference type="InterPro" id="IPR007290">
    <property type="entry name" value="Arv1"/>
</dbReference>
<feature type="transmembrane region" description="Helical" evidence="10">
    <location>
        <begin position="180"/>
        <end position="207"/>
    </location>
</feature>
<dbReference type="OrthoDB" id="2192830at2759"/>
<feature type="transmembrane region" description="Helical" evidence="10">
    <location>
        <begin position="142"/>
        <end position="160"/>
    </location>
</feature>
<keyword evidence="7 10" id="KW-0445">Lipid transport</keyword>
<feature type="transmembrane region" description="Helical" evidence="10">
    <location>
        <begin position="40"/>
        <end position="68"/>
    </location>
</feature>
<evidence type="ECO:0000256" key="5">
    <source>
        <dbReference type="ARBA" id="ARBA00022824"/>
    </source>
</evidence>
<evidence type="ECO:0000313" key="12">
    <source>
        <dbReference type="Proteomes" id="UP000030693"/>
    </source>
</evidence>
<evidence type="ECO:0000313" key="11">
    <source>
        <dbReference type="EMBL" id="KCV69187.1"/>
    </source>
</evidence>
<evidence type="ECO:0000256" key="4">
    <source>
        <dbReference type="ARBA" id="ARBA00022692"/>
    </source>
</evidence>
<feature type="transmembrane region" description="Helical" evidence="10">
    <location>
        <begin position="228"/>
        <end position="251"/>
    </location>
</feature>
<comment type="function">
    <text evidence="10">Regulates also the sphingolipid metabolism.</text>
</comment>
<feature type="transmembrane region" description="Helical" evidence="10">
    <location>
        <begin position="294"/>
        <end position="315"/>
    </location>
</feature>
<dbReference type="GO" id="GO:0005789">
    <property type="term" value="C:endoplasmic reticulum membrane"/>
    <property type="evidence" value="ECO:0007669"/>
    <property type="project" value="UniProtKB-SubCell"/>
</dbReference>
<dbReference type="GeneID" id="20529323"/>
<evidence type="ECO:0000256" key="6">
    <source>
        <dbReference type="ARBA" id="ARBA00022989"/>
    </source>
</evidence>
<evidence type="ECO:0000256" key="8">
    <source>
        <dbReference type="ARBA" id="ARBA00023098"/>
    </source>
</evidence>
<evidence type="ECO:0000256" key="3">
    <source>
        <dbReference type="ARBA" id="ARBA00022448"/>
    </source>
</evidence>
<keyword evidence="6 10" id="KW-1133">Transmembrane helix</keyword>
<dbReference type="GO" id="GO:0005794">
    <property type="term" value="C:Golgi apparatus"/>
    <property type="evidence" value="ECO:0007669"/>
    <property type="project" value="TreeGrafter"/>
</dbReference>
<dbReference type="AlphaFoldDB" id="A0A058Z6M9"/>
<dbReference type="EMBL" id="KB932207">
    <property type="protein sequence ID" value="KCV69187.1"/>
    <property type="molecule type" value="Genomic_DNA"/>
</dbReference>
<dbReference type="RefSeq" id="XP_009496758.1">
    <property type="nucleotide sequence ID" value="XM_009498483.1"/>
</dbReference>
<organism evidence="11">
    <name type="scientific">Fonticula alba</name>
    <name type="common">Slime mold</name>
    <dbReference type="NCBI Taxonomy" id="691883"/>
    <lineage>
        <taxon>Eukaryota</taxon>
        <taxon>Rotosphaerida</taxon>
        <taxon>Fonticulaceae</taxon>
        <taxon>Fonticula</taxon>
    </lineage>
</organism>
<dbReference type="PANTHER" id="PTHR14467:SF0">
    <property type="entry name" value="PROTEIN ARV1"/>
    <property type="match status" value="1"/>
</dbReference>
<keyword evidence="3 10" id="KW-0813">Transport</keyword>
<keyword evidence="8 10" id="KW-0443">Lipid metabolism</keyword>
<dbReference type="GO" id="GO:0097036">
    <property type="term" value="P:regulation of plasma membrane sterol distribution"/>
    <property type="evidence" value="ECO:0007669"/>
    <property type="project" value="UniProtKB-UniRule"/>
</dbReference>
<keyword evidence="9 10" id="KW-0472">Membrane</keyword>
<comment type="subcellular location">
    <subcellularLocation>
        <location evidence="1 10">Endoplasmic reticulum membrane</location>
        <topology evidence="1 10">Multi-pass membrane protein</topology>
    </subcellularLocation>
</comment>
<evidence type="ECO:0000256" key="9">
    <source>
        <dbReference type="ARBA" id="ARBA00023136"/>
    </source>
</evidence>